<evidence type="ECO:0000313" key="8">
    <source>
        <dbReference type="EMBL" id="SVC14342.1"/>
    </source>
</evidence>
<dbReference type="AlphaFoldDB" id="A0A382JSN7"/>
<keyword evidence="3" id="KW-0441">Lipid A biosynthesis</keyword>
<keyword evidence="6" id="KW-0443">Lipid metabolism</keyword>
<keyword evidence="2" id="KW-0444">Lipid biosynthesis</keyword>
<dbReference type="GO" id="GO:0009245">
    <property type="term" value="P:lipid A biosynthetic process"/>
    <property type="evidence" value="ECO:0007669"/>
    <property type="project" value="UniProtKB-KW"/>
</dbReference>
<keyword evidence="4" id="KW-0328">Glycosyltransferase</keyword>
<evidence type="ECO:0000256" key="6">
    <source>
        <dbReference type="ARBA" id="ARBA00023098"/>
    </source>
</evidence>
<dbReference type="GO" id="GO:0005543">
    <property type="term" value="F:phospholipid binding"/>
    <property type="evidence" value="ECO:0007669"/>
    <property type="project" value="TreeGrafter"/>
</dbReference>
<evidence type="ECO:0000256" key="3">
    <source>
        <dbReference type="ARBA" id="ARBA00022556"/>
    </source>
</evidence>
<dbReference type="GO" id="GO:0008915">
    <property type="term" value="F:lipid-A-disaccharide synthase activity"/>
    <property type="evidence" value="ECO:0007669"/>
    <property type="project" value="UniProtKB-EC"/>
</dbReference>
<evidence type="ECO:0000256" key="7">
    <source>
        <dbReference type="ARBA" id="ARBA00048975"/>
    </source>
</evidence>
<proteinExistence type="predicted"/>
<dbReference type="InterPro" id="IPR003835">
    <property type="entry name" value="Glyco_trans_19"/>
</dbReference>
<dbReference type="SUPFAM" id="SSF53756">
    <property type="entry name" value="UDP-Glycosyltransferase/glycogen phosphorylase"/>
    <property type="match status" value="1"/>
</dbReference>
<dbReference type="PANTHER" id="PTHR30372">
    <property type="entry name" value="LIPID-A-DISACCHARIDE SYNTHASE"/>
    <property type="match status" value="1"/>
</dbReference>
<dbReference type="PANTHER" id="PTHR30372:SF4">
    <property type="entry name" value="LIPID-A-DISACCHARIDE SYNTHASE, MITOCHONDRIAL-RELATED"/>
    <property type="match status" value="1"/>
</dbReference>
<reference evidence="8" key="1">
    <citation type="submission" date="2018-05" db="EMBL/GenBank/DDBJ databases">
        <authorList>
            <person name="Lanie J.A."/>
            <person name="Ng W.-L."/>
            <person name="Kazmierczak K.M."/>
            <person name="Andrzejewski T.M."/>
            <person name="Davidsen T.M."/>
            <person name="Wayne K.J."/>
            <person name="Tettelin H."/>
            <person name="Glass J.I."/>
            <person name="Rusch D."/>
            <person name="Podicherti R."/>
            <person name="Tsui H.-C.T."/>
            <person name="Winkler M.E."/>
        </authorList>
    </citation>
    <scope>NUCLEOTIDE SEQUENCE</scope>
</reference>
<comment type="catalytic activity">
    <reaction evidence="7">
        <text>a lipid X + a UDP-2-N,3-O-bis[(3R)-3-hydroxyacyl]-alpha-D-glucosamine = a lipid A disaccharide + UDP + H(+)</text>
        <dbReference type="Rhea" id="RHEA:67828"/>
        <dbReference type="ChEBI" id="CHEBI:15378"/>
        <dbReference type="ChEBI" id="CHEBI:58223"/>
        <dbReference type="ChEBI" id="CHEBI:137748"/>
        <dbReference type="ChEBI" id="CHEBI:176338"/>
        <dbReference type="ChEBI" id="CHEBI:176343"/>
        <dbReference type="EC" id="2.4.1.182"/>
    </reaction>
</comment>
<organism evidence="8">
    <name type="scientific">marine metagenome</name>
    <dbReference type="NCBI Taxonomy" id="408172"/>
    <lineage>
        <taxon>unclassified sequences</taxon>
        <taxon>metagenomes</taxon>
        <taxon>ecological metagenomes</taxon>
    </lineage>
</organism>
<dbReference type="Pfam" id="PF02684">
    <property type="entry name" value="LpxB"/>
    <property type="match status" value="1"/>
</dbReference>
<feature type="non-terminal residue" evidence="8">
    <location>
        <position position="292"/>
    </location>
</feature>
<evidence type="ECO:0000256" key="1">
    <source>
        <dbReference type="ARBA" id="ARBA00012687"/>
    </source>
</evidence>
<keyword evidence="5" id="KW-0808">Transferase</keyword>
<sequence>MLLAGEASGDTLGAELAEALAAADPNIDCFGAGGSKMRQAGVDIQIDLTEHAVIGIWEALRNYGKFKRFFDQLLAIAKDRKPDAVVLIDNPGFNLRFAAALQDLAHQYVGQWRPRIIQYISPQLWAWHESRAHEIARDIDLLLSIFPFEKEWFAERVPHLDVGFIGHPLVDRYPDPSPGKPGNPPNLLILPGSREKEITRHLPPIAAAIDLLRDGNELNISMVLPNENLAELAKSVSPGVAGWNLEIGNIAASLKKTDVAIASSGTVTMECAWFRVPTVVLYKTSCPTYALG</sequence>
<evidence type="ECO:0000256" key="4">
    <source>
        <dbReference type="ARBA" id="ARBA00022676"/>
    </source>
</evidence>
<gene>
    <name evidence="8" type="ORF">METZ01_LOCUS267196</name>
</gene>
<dbReference type="EMBL" id="UINC01075801">
    <property type="protein sequence ID" value="SVC14342.1"/>
    <property type="molecule type" value="Genomic_DNA"/>
</dbReference>
<accession>A0A382JSN7</accession>
<dbReference type="GO" id="GO:0016020">
    <property type="term" value="C:membrane"/>
    <property type="evidence" value="ECO:0007669"/>
    <property type="project" value="GOC"/>
</dbReference>
<protein>
    <recommendedName>
        <fullName evidence="1">lipid-A-disaccharide synthase</fullName>
        <ecNumber evidence="1">2.4.1.182</ecNumber>
    </recommendedName>
</protein>
<dbReference type="EC" id="2.4.1.182" evidence="1"/>
<evidence type="ECO:0000256" key="2">
    <source>
        <dbReference type="ARBA" id="ARBA00022516"/>
    </source>
</evidence>
<name>A0A382JSN7_9ZZZZ</name>
<evidence type="ECO:0000256" key="5">
    <source>
        <dbReference type="ARBA" id="ARBA00022679"/>
    </source>
</evidence>